<evidence type="ECO:0000313" key="2">
    <source>
        <dbReference type="EMBL" id="QFI75529.1"/>
    </source>
</evidence>
<feature type="signal peptide" evidence="1">
    <location>
        <begin position="1"/>
        <end position="19"/>
    </location>
</feature>
<name>A0A5P6PAY3_9BRAD</name>
<proteinExistence type="predicted"/>
<dbReference type="EMBL" id="CP044543">
    <property type="protein sequence ID" value="QFI75529.1"/>
    <property type="molecule type" value="Genomic_DNA"/>
</dbReference>
<organism evidence="2 3">
    <name type="scientific">Bradyrhizobium betae</name>
    <dbReference type="NCBI Taxonomy" id="244734"/>
    <lineage>
        <taxon>Bacteria</taxon>
        <taxon>Pseudomonadati</taxon>
        <taxon>Pseudomonadota</taxon>
        <taxon>Alphaproteobacteria</taxon>
        <taxon>Hyphomicrobiales</taxon>
        <taxon>Nitrobacteraceae</taxon>
        <taxon>Bradyrhizobium</taxon>
    </lineage>
</organism>
<dbReference type="KEGG" id="bbet:F8237_25920"/>
<gene>
    <name evidence="2" type="ORF">F8237_25920</name>
</gene>
<dbReference type="Proteomes" id="UP000325641">
    <property type="component" value="Chromosome"/>
</dbReference>
<dbReference type="OrthoDB" id="8451940at2"/>
<reference evidence="3" key="1">
    <citation type="submission" date="2019-10" db="EMBL/GenBank/DDBJ databases">
        <title>Complete Genome Sequence of Bradyrhizobium betae type strain PL7HG1T.</title>
        <authorList>
            <person name="Bromfield E.S.P."/>
            <person name="Cloutier S."/>
        </authorList>
    </citation>
    <scope>NUCLEOTIDE SEQUENCE [LARGE SCALE GENOMIC DNA]</scope>
    <source>
        <strain evidence="3">PL7HG1</strain>
    </source>
</reference>
<feature type="chain" id="PRO_5024992068" evidence="1">
    <location>
        <begin position="20"/>
        <end position="158"/>
    </location>
</feature>
<sequence length="158" mass="17382">MRLLPTALALTMSCTAALAVDFRWTLGYGQGTLEANIENGAGSTFSIYCPAGSENKTPGMFITVARIKPQVKETVTAQIIVDGKNHPFLLDGSQFKAEGRQNQWDFRELVNALAASKQKSFVVEFPKYQTQETFSLLDVRKTLGTAKKTIIRQCDDGT</sequence>
<accession>A0A5P6PAY3</accession>
<dbReference type="RefSeq" id="WP_151649076.1">
    <property type="nucleotide sequence ID" value="NZ_CP044543.1"/>
</dbReference>
<evidence type="ECO:0000313" key="3">
    <source>
        <dbReference type="Proteomes" id="UP000325641"/>
    </source>
</evidence>
<protein>
    <submittedName>
        <fullName evidence="2">Uncharacterized protein</fullName>
    </submittedName>
</protein>
<keyword evidence="1" id="KW-0732">Signal</keyword>
<evidence type="ECO:0000256" key="1">
    <source>
        <dbReference type="SAM" id="SignalP"/>
    </source>
</evidence>
<dbReference type="AlphaFoldDB" id="A0A5P6PAY3"/>